<dbReference type="InterPro" id="IPR041657">
    <property type="entry name" value="HTH_17"/>
</dbReference>
<dbReference type="InterPro" id="IPR009061">
    <property type="entry name" value="DNA-bd_dom_put_sf"/>
</dbReference>
<dbReference type="Proteomes" id="UP000295411">
    <property type="component" value="Unassembled WGS sequence"/>
</dbReference>
<sequence length="71" mass="8339">MTTTPESSSTVEAADDQWLTPKDICTQLQIPEQTFYQWRVKHLGPRAYRIGRHLRISRTDYDSWLSSRLEA</sequence>
<reference evidence="2 3" key="1">
    <citation type="submission" date="2019-03" db="EMBL/GenBank/DDBJ databases">
        <title>Arthrobacter sp. nov., an bacterium isolated from biocrust in Mu Us Desert.</title>
        <authorList>
            <person name="Lixiong L."/>
        </authorList>
    </citation>
    <scope>NUCLEOTIDE SEQUENCE [LARGE SCALE GENOMIC DNA]</scope>
    <source>
        <strain evidence="2 3">SLN-3</strain>
    </source>
</reference>
<name>A0A4R5TW06_9MICC</name>
<dbReference type="GO" id="GO:0003677">
    <property type="term" value="F:DNA binding"/>
    <property type="evidence" value="ECO:0007669"/>
    <property type="project" value="UniProtKB-KW"/>
</dbReference>
<keyword evidence="2" id="KW-0238">DNA-binding</keyword>
<evidence type="ECO:0000313" key="3">
    <source>
        <dbReference type="Proteomes" id="UP000295411"/>
    </source>
</evidence>
<feature type="domain" description="Helix-turn-helix" evidence="1">
    <location>
        <begin position="18"/>
        <end position="68"/>
    </location>
</feature>
<dbReference type="EMBL" id="SMTK01000003">
    <property type="protein sequence ID" value="TDK25311.1"/>
    <property type="molecule type" value="Genomic_DNA"/>
</dbReference>
<evidence type="ECO:0000313" key="2">
    <source>
        <dbReference type="EMBL" id="TDK25311.1"/>
    </source>
</evidence>
<gene>
    <name evidence="2" type="ORF">E2F48_08505</name>
</gene>
<accession>A0A4R5TW06</accession>
<keyword evidence="3" id="KW-1185">Reference proteome</keyword>
<dbReference type="Pfam" id="PF12728">
    <property type="entry name" value="HTH_17"/>
    <property type="match status" value="1"/>
</dbReference>
<protein>
    <submittedName>
        <fullName evidence="2">DNA-binding protein</fullName>
    </submittedName>
</protein>
<dbReference type="RefSeq" id="WP_133403587.1">
    <property type="nucleotide sequence ID" value="NZ_SMTK01000003.1"/>
</dbReference>
<proteinExistence type="predicted"/>
<dbReference type="AlphaFoldDB" id="A0A4R5TW06"/>
<dbReference type="NCBIfam" id="TIGR01764">
    <property type="entry name" value="excise"/>
    <property type="match status" value="1"/>
</dbReference>
<dbReference type="InterPro" id="IPR010093">
    <property type="entry name" value="SinI_DNA-bd"/>
</dbReference>
<comment type="caution">
    <text evidence="2">The sequence shown here is derived from an EMBL/GenBank/DDBJ whole genome shotgun (WGS) entry which is preliminary data.</text>
</comment>
<dbReference type="OrthoDB" id="4330189at2"/>
<evidence type="ECO:0000259" key="1">
    <source>
        <dbReference type="Pfam" id="PF12728"/>
    </source>
</evidence>
<organism evidence="2 3">
    <name type="scientific">Arthrobacter crusticola</name>
    <dbReference type="NCBI Taxonomy" id="2547960"/>
    <lineage>
        <taxon>Bacteria</taxon>
        <taxon>Bacillati</taxon>
        <taxon>Actinomycetota</taxon>
        <taxon>Actinomycetes</taxon>
        <taxon>Micrococcales</taxon>
        <taxon>Micrococcaceae</taxon>
        <taxon>Arthrobacter</taxon>
    </lineage>
</organism>
<dbReference type="SUPFAM" id="SSF46955">
    <property type="entry name" value="Putative DNA-binding domain"/>
    <property type="match status" value="1"/>
</dbReference>